<reference evidence="2" key="1">
    <citation type="journal article" date="2019" name="Int. J. Syst. Evol. Microbiol.">
        <title>The Global Catalogue of Microorganisms (GCM) 10K type strain sequencing project: providing services to taxonomists for standard genome sequencing and annotation.</title>
        <authorList>
            <consortium name="The Broad Institute Genomics Platform"/>
            <consortium name="The Broad Institute Genome Sequencing Center for Infectious Disease"/>
            <person name="Wu L."/>
            <person name="Ma J."/>
        </authorList>
    </citation>
    <scope>NUCLEOTIDE SEQUENCE [LARGE SCALE GENOMIC DNA]</scope>
    <source>
        <strain evidence="2">CGMCC 1.12769</strain>
    </source>
</reference>
<dbReference type="Pfam" id="PF11144">
    <property type="entry name" value="DUF2920"/>
    <property type="match status" value="1"/>
</dbReference>
<dbReference type="InterPro" id="IPR029058">
    <property type="entry name" value="AB_hydrolase_fold"/>
</dbReference>
<evidence type="ECO:0000313" key="1">
    <source>
        <dbReference type="EMBL" id="GGH33120.1"/>
    </source>
</evidence>
<organism evidence="1 2">
    <name type="scientific">Paenibacillus segetis</name>
    <dbReference type="NCBI Taxonomy" id="1325360"/>
    <lineage>
        <taxon>Bacteria</taxon>
        <taxon>Bacillati</taxon>
        <taxon>Bacillota</taxon>
        <taxon>Bacilli</taxon>
        <taxon>Bacillales</taxon>
        <taxon>Paenibacillaceae</taxon>
        <taxon>Paenibacillus</taxon>
    </lineage>
</organism>
<evidence type="ECO:0008006" key="3">
    <source>
        <dbReference type="Google" id="ProtNLM"/>
    </source>
</evidence>
<dbReference type="RefSeq" id="WP_188541409.1">
    <property type="nucleotide sequence ID" value="NZ_BMFT01000002.1"/>
</dbReference>
<evidence type="ECO:0000313" key="2">
    <source>
        <dbReference type="Proteomes" id="UP000659344"/>
    </source>
</evidence>
<keyword evidence="2" id="KW-1185">Reference proteome</keyword>
<name>A0ABQ1YPL9_9BACL</name>
<dbReference type="Proteomes" id="UP000659344">
    <property type="component" value="Unassembled WGS sequence"/>
</dbReference>
<gene>
    <name evidence="1" type="ORF">GCM10008013_37970</name>
</gene>
<dbReference type="SUPFAM" id="SSF53474">
    <property type="entry name" value="alpha/beta-Hydrolases"/>
    <property type="match status" value="1"/>
</dbReference>
<accession>A0ABQ1YPL9</accession>
<comment type="caution">
    <text evidence="1">The sequence shown here is derived from an EMBL/GenBank/DDBJ whole genome shotgun (WGS) entry which is preliminary data.</text>
</comment>
<dbReference type="EMBL" id="BMFT01000002">
    <property type="protein sequence ID" value="GGH33120.1"/>
    <property type="molecule type" value="Genomic_DNA"/>
</dbReference>
<dbReference type="InterPro" id="IPR022605">
    <property type="entry name" value="DUF2920"/>
</dbReference>
<proteinExistence type="predicted"/>
<protein>
    <recommendedName>
        <fullName evidence="3">DUF2920 family protein</fullName>
    </recommendedName>
</protein>
<dbReference type="Gene3D" id="3.40.50.1820">
    <property type="entry name" value="alpha/beta hydrolase"/>
    <property type="match status" value="1"/>
</dbReference>
<sequence length="308" mass="35359">MSRDYDFTMAGHPNIYTGEHRDLKVYFSEPDAGVNEDTGVLLFIAGYGGHAGSNVYVKMRKQFADLYNLVCIQCDYFGYEFMQAEVKHESIDNFNDMSIMQSLDNITSVLAVISMLKENNLVFNEKKIICYGQSHGGYLALQCNRFVPDLFSLIIDNSAYIYPVYLKATRCLPSLNLNFNYFVKRIEMDDSLLYLPYLYTDFCNTANIVCFHGINDNMIHHSDKERFCNDIKNCTIYLIKDPTASGGIFSSTEHGLGADFLRLFDWVINNCVVEKDKKYELSRTEFSTKKCGYRFDFSSGLIALEYIL</sequence>